<keyword evidence="5 10" id="KW-0808">Transferase</keyword>
<dbReference type="SUPFAM" id="SSF55874">
    <property type="entry name" value="ATPase domain of HSP90 chaperone/DNA topoisomerase II/histidine kinase"/>
    <property type="match status" value="1"/>
</dbReference>
<dbReference type="Gene3D" id="6.10.340.10">
    <property type="match status" value="1"/>
</dbReference>
<dbReference type="Pfam" id="PF00512">
    <property type="entry name" value="HisKA"/>
    <property type="match status" value="1"/>
</dbReference>
<evidence type="ECO:0000313" key="10">
    <source>
        <dbReference type="EMBL" id="VUZ85770.1"/>
    </source>
</evidence>
<dbReference type="AlphaFoldDB" id="A0A564ZKA6"/>
<dbReference type="InterPro" id="IPR003594">
    <property type="entry name" value="HATPase_dom"/>
</dbReference>
<gene>
    <name evidence="10" type="ORF">MELA_02155</name>
</gene>
<dbReference type="SUPFAM" id="SSF158472">
    <property type="entry name" value="HAMP domain-like"/>
    <property type="match status" value="1"/>
</dbReference>
<evidence type="ECO:0000256" key="5">
    <source>
        <dbReference type="ARBA" id="ARBA00022679"/>
    </source>
</evidence>
<dbReference type="InterPro" id="IPR003660">
    <property type="entry name" value="HAMP_dom"/>
</dbReference>
<evidence type="ECO:0000256" key="2">
    <source>
        <dbReference type="ARBA" id="ARBA00004370"/>
    </source>
</evidence>
<dbReference type="SMART" id="SM00388">
    <property type="entry name" value="HisKA"/>
    <property type="match status" value="1"/>
</dbReference>
<accession>A0A564ZKA6</accession>
<dbReference type="CDD" id="cd06225">
    <property type="entry name" value="HAMP"/>
    <property type="match status" value="1"/>
</dbReference>
<dbReference type="PANTHER" id="PTHR43065:SF42">
    <property type="entry name" value="TWO-COMPONENT SENSOR PPRA"/>
    <property type="match status" value="1"/>
</dbReference>
<evidence type="ECO:0000259" key="8">
    <source>
        <dbReference type="PROSITE" id="PS50109"/>
    </source>
</evidence>
<dbReference type="Gene3D" id="1.10.287.130">
    <property type="match status" value="1"/>
</dbReference>
<dbReference type="CDD" id="cd00082">
    <property type="entry name" value="HisKA"/>
    <property type="match status" value="1"/>
</dbReference>
<evidence type="ECO:0000259" key="9">
    <source>
        <dbReference type="PROSITE" id="PS50885"/>
    </source>
</evidence>
<dbReference type="SUPFAM" id="SSF47384">
    <property type="entry name" value="Homodimeric domain of signal transducing histidine kinase"/>
    <property type="match status" value="1"/>
</dbReference>
<dbReference type="GO" id="GO:0016020">
    <property type="term" value="C:membrane"/>
    <property type="evidence" value="ECO:0007669"/>
    <property type="project" value="UniProtKB-SubCell"/>
</dbReference>
<organism evidence="10 11">
    <name type="scientific">Candidatus Methylomirabilis lanthanidiphila</name>
    <dbReference type="NCBI Taxonomy" id="2211376"/>
    <lineage>
        <taxon>Bacteria</taxon>
        <taxon>Candidatus Methylomirabilota</taxon>
        <taxon>Candidatus Methylomirabilia</taxon>
        <taxon>Candidatus Methylomirabilales</taxon>
        <taxon>Candidatus Methylomirabilaceae</taxon>
        <taxon>Candidatus Methylomirabilis</taxon>
    </lineage>
</organism>
<dbReference type="Gene3D" id="3.30.565.10">
    <property type="entry name" value="Histidine kinase-like ATPase, C-terminal domain"/>
    <property type="match status" value="1"/>
</dbReference>
<name>A0A564ZKA6_9BACT</name>
<dbReference type="Proteomes" id="UP000334340">
    <property type="component" value="Unassembled WGS sequence"/>
</dbReference>
<dbReference type="InterPro" id="IPR004358">
    <property type="entry name" value="Sig_transdc_His_kin-like_C"/>
</dbReference>
<dbReference type="Pfam" id="PF02518">
    <property type="entry name" value="HATPase_c"/>
    <property type="match status" value="1"/>
</dbReference>
<evidence type="ECO:0000256" key="6">
    <source>
        <dbReference type="ARBA" id="ARBA00022777"/>
    </source>
</evidence>
<dbReference type="GO" id="GO:0000155">
    <property type="term" value="F:phosphorelay sensor kinase activity"/>
    <property type="evidence" value="ECO:0007669"/>
    <property type="project" value="InterPro"/>
</dbReference>
<dbReference type="Pfam" id="PF00672">
    <property type="entry name" value="HAMP"/>
    <property type="match status" value="1"/>
</dbReference>
<dbReference type="InterPro" id="IPR036890">
    <property type="entry name" value="HATPase_C_sf"/>
</dbReference>
<protein>
    <recommendedName>
        <fullName evidence="3">histidine kinase</fullName>
        <ecNumber evidence="3">2.7.13.3</ecNumber>
    </recommendedName>
</protein>
<evidence type="ECO:0000256" key="4">
    <source>
        <dbReference type="ARBA" id="ARBA00022553"/>
    </source>
</evidence>
<reference evidence="10 11" key="1">
    <citation type="submission" date="2019-07" db="EMBL/GenBank/DDBJ databases">
        <authorList>
            <person name="Cremers G."/>
        </authorList>
    </citation>
    <scope>NUCLEOTIDE SEQUENCE [LARGE SCALE GENOMIC DNA]</scope>
</reference>
<feature type="domain" description="HAMP" evidence="9">
    <location>
        <begin position="203"/>
        <end position="255"/>
    </location>
</feature>
<dbReference type="PRINTS" id="PR00344">
    <property type="entry name" value="BCTRLSENSOR"/>
</dbReference>
<dbReference type="EC" id="2.7.13.3" evidence="3"/>
<dbReference type="SMART" id="SM00387">
    <property type="entry name" value="HATPase_c"/>
    <property type="match status" value="1"/>
</dbReference>
<evidence type="ECO:0000256" key="1">
    <source>
        <dbReference type="ARBA" id="ARBA00000085"/>
    </source>
</evidence>
<keyword evidence="7" id="KW-0175">Coiled coil</keyword>
<dbReference type="InterPro" id="IPR005467">
    <property type="entry name" value="His_kinase_dom"/>
</dbReference>
<dbReference type="SMART" id="SM00304">
    <property type="entry name" value="HAMP"/>
    <property type="match status" value="1"/>
</dbReference>
<comment type="catalytic activity">
    <reaction evidence="1">
        <text>ATP + protein L-histidine = ADP + protein N-phospho-L-histidine.</text>
        <dbReference type="EC" id="2.7.13.3"/>
    </reaction>
</comment>
<feature type="coiled-coil region" evidence="7">
    <location>
        <begin position="254"/>
        <end position="281"/>
    </location>
</feature>
<evidence type="ECO:0000256" key="7">
    <source>
        <dbReference type="SAM" id="Coils"/>
    </source>
</evidence>
<keyword evidence="11" id="KW-1185">Reference proteome</keyword>
<feature type="domain" description="Histidine kinase" evidence="8">
    <location>
        <begin position="293"/>
        <end position="505"/>
    </location>
</feature>
<dbReference type="PROSITE" id="PS50109">
    <property type="entry name" value="HIS_KIN"/>
    <property type="match status" value="1"/>
</dbReference>
<keyword evidence="6 10" id="KW-0418">Kinase</keyword>
<comment type="subcellular location">
    <subcellularLocation>
        <location evidence="2">Membrane</location>
    </subcellularLocation>
</comment>
<dbReference type="PROSITE" id="PS50885">
    <property type="entry name" value="HAMP"/>
    <property type="match status" value="1"/>
</dbReference>
<evidence type="ECO:0000256" key="3">
    <source>
        <dbReference type="ARBA" id="ARBA00012438"/>
    </source>
</evidence>
<evidence type="ECO:0000313" key="11">
    <source>
        <dbReference type="Proteomes" id="UP000334340"/>
    </source>
</evidence>
<sequence length="512" mass="56116">MKFQRKLLLGFALMVLPVLLIGVQAVWNNREERAALRALGESMARTRTYAELETVLFRQSRQVWGFLTGIDHEAEAEFFRLEPEIEERLRLWKLTLTSDEIDLATDVEQIHTQMFDVGKRIIGLHQGGQRSAALALANTEMKSRLLPALSAKNKEIYGAARAHSLQRAYARLEEILQTEQRLLSLIILLSLTIGVAASILISRGLARPIHQLKAAMEVVGAGHLDHEVAVRSKDEIGELAQTFAGMTENLKHSHEAMARLNDELETKIKKLEETHAQLIQSEKLASIGEMSAAVAHGLRNPLASLRAAAQVTSHHVADGSVAQAHLKMVIAEVDRLDRRITHLLAFSRPAPFRPLPEQPSRLIDDLLPSFAGPLRDRNVRIEIDVQRNLPDVYVDPIQVEQALGEIFANALDAMPHGGSLTIRGYCHAANGQPGSVTLEIADTGNGIATQVLPSVCDPFFTTRAEGTGLGLAIAKRYVVQNGGSLDIASTPGVGTTVRIMLPISSGDRNKTI</sequence>
<proteinExistence type="predicted"/>
<dbReference type="InterPro" id="IPR003661">
    <property type="entry name" value="HisK_dim/P_dom"/>
</dbReference>
<dbReference type="PANTHER" id="PTHR43065">
    <property type="entry name" value="SENSOR HISTIDINE KINASE"/>
    <property type="match status" value="1"/>
</dbReference>
<dbReference type="EMBL" id="CABIKM010000033">
    <property type="protein sequence ID" value="VUZ85770.1"/>
    <property type="molecule type" value="Genomic_DNA"/>
</dbReference>
<dbReference type="InterPro" id="IPR036097">
    <property type="entry name" value="HisK_dim/P_sf"/>
</dbReference>
<keyword evidence="4" id="KW-0597">Phosphoprotein</keyword>